<dbReference type="Proteomes" id="UP000667802">
    <property type="component" value="Unassembled WGS sequence"/>
</dbReference>
<dbReference type="EMBL" id="JAALHA020000002">
    <property type="protein sequence ID" value="MDR9894520.1"/>
    <property type="molecule type" value="Genomic_DNA"/>
</dbReference>
<name>A0AAP5I4I0_9CYAN</name>
<dbReference type="RefSeq" id="WP_208350900.1">
    <property type="nucleotide sequence ID" value="NZ_JAALHA020000002.1"/>
</dbReference>
<keyword evidence="3" id="KW-1185">Reference proteome</keyword>
<comment type="caution">
    <text evidence="2">The sequence shown here is derived from an EMBL/GenBank/DDBJ whole genome shotgun (WGS) entry which is preliminary data.</text>
</comment>
<dbReference type="AlphaFoldDB" id="A0AAP5I4I0"/>
<protein>
    <submittedName>
        <fullName evidence="2">Uncharacterized protein</fullName>
    </submittedName>
</protein>
<evidence type="ECO:0000256" key="1">
    <source>
        <dbReference type="SAM" id="Phobius"/>
    </source>
</evidence>
<organism evidence="2 3">
    <name type="scientific">Aetokthonos hydrillicola Thurmond2011</name>
    <dbReference type="NCBI Taxonomy" id="2712845"/>
    <lineage>
        <taxon>Bacteria</taxon>
        <taxon>Bacillati</taxon>
        <taxon>Cyanobacteriota</taxon>
        <taxon>Cyanophyceae</taxon>
        <taxon>Nostocales</taxon>
        <taxon>Hapalosiphonaceae</taxon>
        <taxon>Aetokthonos</taxon>
    </lineage>
</organism>
<proteinExistence type="predicted"/>
<keyword evidence="1" id="KW-1133">Transmembrane helix</keyword>
<sequence length="481" mass="55536">MANENSSKQRNLWLEQLLAVVATINLLLVLFDLSYIPWRNFYLRRLPGLTHVYDQVKAIEPHRETEAYLQVVHTLSHQVSQVGLRSPEVATTLQTLQGLSAEMIDTNPFAAAGKSGTLEKIKNRMRDRTRETSAKRSFAIFWSQAYLLQHNWKQEINFFDEKIAPLIATNYYRRLGESGQFVDNFWRIDLPFVILFSLELLARSLFIKRRHPGFSWFNAILWRWYDLFLLIPFWRWLRFIPVLIRLDHAHVISLRSVRQQVHLGILSNFAEEITEIVVVRVINQIQGSIQRGELIRWLFQKQTQRPYIDINNLNEIEAIASILAQTIVYQVLPQIQPEITAILRHSIEGALSQSPIYRNLKTVPLVGQIQTDLSEQLAVQIATNLYNVLVRSMEDPVSAKLSSQLVERFSSALGSEIQKKHVLPEIQSLLLDFLEEVKLNYVQKLSEEEIAEILTQTGQLKTQVSIQPVVSSKNSAILPPE</sequence>
<gene>
    <name evidence="2" type="ORF">G7B40_008030</name>
</gene>
<keyword evidence="1" id="KW-0812">Transmembrane</keyword>
<evidence type="ECO:0000313" key="2">
    <source>
        <dbReference type="EMBL" id="MDR9894520.1"/>
    </source>
</evidence>
<accession>A0AAP5I4I0</accession>
<keyword evidence="1" id="KW-0472">Membrane</keyword>
<feature type="transmembrane region" description="Helical" evidence="1">
    <location>
        <begin position="12"/>
        <end position="36"/>
    </location>
</feature>
<evidence type="ECO:0000313" key="3">
    <source>
        <dbReference type="Proteomes" id="UP000667802"/>
    </source>
</evidence>
<reference evidence="3" key="1">
    <citation type="journal article" date="2021" name="Science">
        <title>Hunting the eagle killer: A cyanobacterial neurotoxin causes vacuolar myelinopathy.</title>
        <authorList>
            <person name="Breinlinger S."/>
            <person name="Phillips T.J."/>
            <person name="Haram B.N."/>
            <person name="Mares J."/>
            <person name="Martinez Yerena J.A."/>
            <person name="Hrouzek P."/>
            <person name="Sobotka R."/>
            <person name="Henderson W.M."/>
            <person name="Schmieder P."/>
            <person name="Williams S.M."/>
            <person name="Lauderdale J.D."/>
            <person name="Wilde H.D."/>
            <person name="Gerrin W."/>
            <person name="Kust A."/>
            <person name="Washington J.W."/>
            <person name="Wagner C."/>
            <person name="Geier B."/>
            <person name="Liebeke M."/>
            <person name="Enke H."/>
            <person name="Niedermeyer T.H.J."/>
            <person name="Wilde S.B."/>
        </authorList>
    </citation>
    <scope>NUCLEOTIDE SEQUENCE [LARGE SCALE GENOMIC DNA]</scope>
    <source>
        <strain evidence="3">Thurmond2011</strain>
    </source>
</reference>